<dbReference type="GeneID" id="20342900"/>
<feature type="compositionally biased region" description="Polar residues" evidence="1">
    <location>
        <begin position="130"/>
        <end position="140"/>
    </location>
</feature>
<dbReference type="HOGENOM" id="CLU_021105_1_1_1"/>
<evidence type="ECO:0000259" key="4">
    <source>
        <dbReference type="Pfam" id="PF24913"/>
    </source>
</evidence>
<keyword evidence="2" id="KW-1133">Transmembrane helix</keyword>
<feature type="compositionally biased region" description="Basic and acidic residues" evidence="1">
    <location>
        <begin position="189"/>
        <end position="203"/>
    </location>
</feature>
<feature type="domain" description="AAA protein C-terminal winged helix" evidence="4">
    <location>
        <begin position="542"/>
        <end position="661"/>
    </location>
</feature>
<organism evidence="5">
    <name type="scientific">Gaeumannomyces tritici (strain R3-111a-1)</name>
    <name type="common">Wheat and barley take-all root rot fungus</name>
    <name type="synonym">Gaeumannomyces graminis var. tritici</name>
    <dbReference type="NCBI Taxonomy" id="644352"/>
    <lineage>
        <taxon>Eukaryota</taxon>
        <taxon>Fungi</taxon>
        <taxon>Dikarya</taxon>
        <taxon>Ascomycota</taxon>
        <taxon>Pezizomycotina</taxon>
        <taxon>Sordariomycetes</taxon>
        <taxon>Sordariomycetidae</taxon>
        <taxon>Magnaporthales</taxon>
        <taxon>Magnaporthaceae</taxon>
        <taxon>Gaeumannomyces</taxon>
    </lineage>
</organism>
<protein>
    <submittedName>
        <fullName evidence="5 6">Uncharacterized protein</fullName>
    </submittedName>
</protein>
<keyword evidence="2" id="KW-0472">Membrane</keyword>
<gene>
    <name evidence="6" type="primary">20342900</name>
    <name evidence="5" type="ORF">GGTG_02442</name>
</gene>
<dbReference type="InterPro" id="IPR056808">
    <property type="entry name" value="HTH_AAA"/>
</dbReference>
<feature type="region of interest" description="Disordered" evidence="1">
    <location>
        <begin position="41"/>
        <end position="67"/>
    </location>
</feature>
<reference evidence="6" key="5">
    <citation type="submission" date="2018-04" db="UniProtKB">
        <authorList>
            <consortium name="EnsemblFungi"/>
        </authorList>
    </citation>
    <scope>IDENTIFICATION</scope>
    <source>
        <strain evidence="6">R3-111a-1</strain>
    </source>
</reference>
<evidence type="ECO:0000313" key="6">
    <source>
        <dbReference type="EnsemblFungi" id="EJT82469"/>
    </source>
</evidence>
<evidence type="ECO:0000313" key="7">
    <source>
        <dbReference type="Proteomes" id="UP000006039"/>
    </source>
</evidence>
<feature type="region of interest" description="Disordered" evidence="1">
    <location>
        <begin position="114"/>
        <end position="205"/>
    </location>
</feature>
<dbReference type="AlphaFoldDB" id="J3NMD8"/>
<dbReference type="SUPFAM" id="SSF52540">
    <property type="entry name" value="P-loop containing nucleoside triphosphate hydrolases"/>
    <property type="match status" value="1"/>
</dbReference>
<reference evidence="6" key="4">
    <citation type="journal article" date="2015" name="G3 (Bethesda)">
        <title>Genome sequences of three phytopathogenic species of the Magnaporthaceae family of fungi.</title>
        <authorList>
            <person name="Okagaki L.H."/>
            <person name="Nunes C.C."/>
            <person name="Sailsbery J."/>
            <person name="Clay B."/>
            <person name="Brown D."/>
            <person name="John T."/>
            <person name="Oh Y."/>
            <person name="Young N."/>
            <person name="Fitzgerald M."/>
            <person name="Haas B.J."/>
            <person name="Zeng Q."/>
            <person name="Young S."/>
            <person name="Adiconis X."/>
            <person name="Fan L."/>
            <person name="Levin J.Z."/>
            <person name="Mitchell T.K."/>
            <person name="Okubara P.A."/>
            <person name="Farman M.L."/>
            <person name="Kohn L.M."/>
            <person name="Birren B."/>
            <person name="Ma L.-J."/>
            <person name="Dean R.A."/>
        </authorList>
    </citation>
    <scope>NUCLEOTIDE SEQUENCE</scope>
    <source>
        <strain evidence="6">R3-111a-1</strain>
    </source>
</reference>
<keyword evidence="7" id="KW-1185">Reference proteome</keyword>
<dbReference type="EMBL" id="GL385395">
    <property type="protein sequence ID" value="EJT82469.1"/>
    <property type="molecule type" value="Genomic_DNA"/>
</dbReference>
<accession>J3NMD8</accession>
<feature type="transmembrane region" description="Helical" evidence="2">
    <location>
        <begin position="215"/>
        <end position="236"/>
    </location>
</feature>
<reference evidence="5" key="3">
    <citation type="submission" date="2010-09" db="EMBL/GenBank/DDBJ databases">
        <title>Annotation of Gaeumannomyces graminis var. tritici R3-111a-1.</title>
        <authorList>
            <consortium name="The Broad Institute Genome Sequencing Platform"/>
            <person name="Ma L.-J."/>
            <person name="Dead R."/>
            <person name="Young S.K."/>
            <person name="Zeng Q."/>
            <person name="Gargeya S."/>
            <person name="Fitzgerald M."/>
            <person name="Haas B."/>
            <person name="Abouelleil A."/>
            <person name="Alvarado L."/>
            <person name="Arachchi H.M."/>
            <person name="Berlin A."/>
            <person name="Brown A."/>
            <person name="Chapman S.B."/>
            <person name="Chen Z."/>
            <person name="Dunbar C."/>
            <person name="Freedman E."/>
            <person name="Gearin G."/>
            <person name="Gellesch M."/>
            <person name="Goldberg J."/>
            <person name="Griggs A."/>
            <person name="Gujja S."/>
            <person name="Heiman D."/>
            <person name="Howarth C."/>
            <person name="Larson L."/>
            <person name="Lui A."/>
            <person name="MacDonald P.J.P."/>
            <person name="Mehta T."/>
            <person name="Montmayeur A."/>
            <person name="Murphy C."/>
            <person name="Neiman D."/>
            <person name="Pearson M."/>
            <person name="Priest M."/>
            <person name="Roberts A."/>
            <person name="Saif S."/>
            <person name="Shea T."/>
            <person name="Shenoy N."/>
            <person name="Sisk P."/>
            <person name="Stolte C."/>
            <person name="Sykes S."/>
            <person name="Yandava C."/>
            <person name="Wortman J."/>
            <person name="Nusbaum C."/>
            <person name="Birren B."/>
        </authorList>
    </citation>
    <scope>NUCLEOTIDE SEQUENCE</scope>
    <source>
        <strain evidence="5">R3-111a-1</strain>
    </source>
</reference>
<dbReference type="Pfam" id="PF24913">
    <property type="entry name" value="WHD_AAA_fung"/>
    <property type="match status" value="1"/>
</dbReference>
<dbReference type="Proteomes" id="UP000006039">
    <property type="component" value="Unassembled WGS sequence"/>
</dbReference>
<dbReference type="STRING" id="644352.J3NMD8"/>
<feature type="region of interest" description="Disordered" evidence="1">
    <location>
        <begin position="684"/>
        <end position="727"/>
    </location>
</feature>
<evidence type="ECO:0000256" key="2">
    <source>
        <dbReference type="SAM" id="Phobius"/>
    </source>
</evidence>
<dbReference type="OrthoDB" id="511599at2759"/>
<sequence length="727" mass="81265">MLQHRAWQRNAHLVRRAKLRHEGSRPSRGIQIRQLLTRSRCQHGNAPGAPFPQQPQPHTSPATPRGPTATLFGRDDVFHPHQGPLVVPQRRYAHASSPRLGTRGDEQRRVVGCGAPTASDRPSLWGSVPNPESQGLSASADQEPLNAGFGGQHSGRVRLGPVVGSPSCVTSLSPPSRPHSRRYFSFSQTKRDSDSKKHGRGDDEPSLGCRMLESAATSFASIFVLALGFGAAGYGYHKFYKHLVLQKMQGAFEPGDPVLDLAAMSKGMTASPPTTHIKGDHNVEETPHWVQRFEQQKVNDIVAGQEAGHYYLFLGEKGTGKSSMLLDAMRKIDGDGVAMFEAHADLEIFRIRLGRALDYEFHEDYIGSYFSERGPRDTTALLDIERALNKLEKVAMLHRKKRPGRPLVVIINQMHLVRDDDDGKDLLELLQQRAEQWAAAKLVTIVFNSDDYWVYERFKQLATRMEVMSIHDLPKTEATAALKKYRLRHFQQHLSDDLAEKIYDKVGGRLSFLNRVAKVKDSDRMLKKCDDIIEMEKTWFLNQCWVLGMEMDDDVMDQQKWAAAAMVLVLALVDKESEMDKTYDPVKGHVLPSFALHQAQQIMTRADFVRALDRLNLFTITSKAQVRASSVPMQMAFREICSEPGFRKHLDDSILRIADIESLGRTRELVAKDLVIGGHYEIEMQPPSGAAGGGGGRPSKAVVRLRELPGTRPAASTRPVDEEDEST</sequence>
<name>J3NMD8_GAET3</name>
<dbReference type="eggNOG" id="ENOG502QTW2">
    <property type="taxonomic scope" value="Eukaryota"/>
</dbReference>
<dbReference type="InterPro" id="IPR041664">
    <property type="entry name" value="AAA_16"/>
</dbReference>
<dbReference type="InterPro" id="IPR027417">
    <property type="entry name" value="P-loop_NTPase"/>
</dbReference>
<reference evidence="7" key="1">
    <citation type="submission" date="2010-07" db="EMBL/GenBank/DDBJ databases">
        <title>The genome sequence of Gaeumannomyces graminis var. tritici strain R3-111a-1.</title>
        <authorList>
            <consortium name="The Broad Institute Genome Sequencing Platform"/>
            <person name="Ma L.-J."/>
            <person name="Dead R."/>
            <person name="Young S."/>
            <person name="Zeng Q."/>
            <person name="Koehrsen M."/>
            <person name="Alvarado L."/>
            <person name="Berlin A."/>
            <person name="Chapman S.B."/>
            <person name="Chen Z."/>
            <person name="Freedman E."/>
            <person name="Gellesch M."/>
            <person name="Goldberg J."/>
            <person name="Griggs A."/>
            <person name="Gujja S."/>
            <person name="Heilman E.R."/>
            <person name="Heiman D."/>
            <person name="Hepburn T."/>
            <person name="Howarth C."/>
            <person name="Jen D."/>
            <person name="Larson L."/>
            <person name="Mehta T."/>
            <person name="Neiman D."/>
            <person name="Pearson M."/>
            <person name="Roberts A."/>
            <person name="Saif S."/>
            <person name="Shea T."/>
            <person name="Shenoy N."/>
            <person name="Sisk P."/>
            <person name="Stolte C."/>
            <person name="Sykes S."/>
            <person name="Walk T."/>
            <person name="White J."/>
            <person name="Yandava C."/>
            <person name="Haas B."/>
            <person name="Nusbaum C."/>
            <person name="Birren B."/>
        </authorList>
    </citation>
    <scope>NUCLEOTIDE SEQUENCE [LARGE SCALE GENOMIC DNA]</scope>
    <source>
        <strain evidence="7">R3-111a-1</strain>
    </source>
</reference>
<dbReference type="EnsemblFungi" id="EJT82469">
    <property type="protein sequence ID" value="EJT82469"/>
    <property type="gene ID" value="GGTG_02442"/>
</dbReference>
<evidence type="ECO:0000259" key="3">
    <source>
        <dbReference type="Pfam" id="PF13191"/>
    </source>
</evidence>
<dbReference type="RefSeq" id="XP_009218478.1">
    <property type="nucleotide sequence ID" value="XM_009220214.1"/>
</dbReference>
<evidence type="ECO:0000313" key="5">
    <source>
        <dbReference type="EMBL" id="EJT82469.1"/>
    </source>
</evidence>
<dbReference type="Pfam" id="PF13191">
    <property type="entry name" value="AAA_16"/>
    <property type="match status" value="1"/>
</dbReference>
<evidence type="ECO:0000256" key="1">
    <source>
        <dbReference type="SAM" id="MobiDB-lite"/>
    </source>
</evidence>
<proteinExistence type="predicted"/>
<reference evidence="5" key="2">
    <citation type="submission" date="2010-07" db="EMBL/GenBank/DDBJ databases">
        <authorList>
            <consortium name="The Broad Institute Genome Sequencing Platform"/>
            <consortium name="Broad Institute Genome Sequencing Center for Infectious Disease"/>
            <person name="Ma L.-J."/>
            <person name="Dead R."/>
            <person name="Young S."/>
            <person name="Zeng Q."/>
            <person name="Koehrsen M."/>
            <person name="Alvarado L."/>
            <person name="Berlin A."/>
            <person name="Chapman S.B."/>
            <person name="Chen Z."/>
            <person name="Freedman E."/>
            <person name="Gellesch M."/>
            <person name="Goldberg J."/>
            <person name="Griggs A."/>
            <person name="Gujja S."/>
            <person name="Heilman E.R."/>
            <person name="Heiman D."/>
            <person name="Hepburn T."/>
            <person name="Howarth C."/>
            <person name="Jen D."/>
            <person name="Larson L."/>
            <person name="Mehta T."/>
            <person name="Neiman D."/>
            <person name="Pearson M."/>
            <person name="Roberts A."/>
            <person name="Saif S."/>
            <person name="Shea T."/>
            <person name="Shenoy N."/>
            <person name="Sisk P."/>
            <person name="Stolte C."/>
            <person name="Sykes S."/>
            <person name="Walk T."/>
            <person name="White J."/>
            <person name="Yandava C."/>
            <person name="Haas B."/>
            <person name="Nusbaum C."/>
            <person name="Birren B."/>
        </authorList>
    </citation>
    <scope>NUCLEOTIDE SEQUENCE</scope>
    <source>
        <strain evidence="5">R3-111a-1</strain>
    </source>
</reference>
<dbReference type="PANTHER" id="PTHR36168:SF1">
    <property type="entry name" value="ORC1-LIKE AAA ATPASE DOMAIN-CONTAINING PROTEIN"/>
    <property type="match status" value="1"/>
</dbReference>
<feature type="domain" description="Orc1-like AAA ATPase" evidence="3">
    <location>
        <begin position="305"/>
        <end position="439"/>
    </location>
</feature>
<dbReference type="VEuPathDB" id="FungiDB:GGTG_02442"/>
<keyword evidence="2" id="KW-0812">Transmembrane</keyword>
<dbReference type="PANTHER" id="PTHR36168">
    <property type="entry name" value="CHROMOSOME 1, WHOLE GENOME SHOTGUN SEQUENCE"/>
    <property type="match status" value="1"/>
</dbReference>